<dbReference type="AlphaFoldDB" id="R3X421"/>
<organism evidence="6 7">
    <name type="scientific">Enterococcus phoeniculicola ATCC BAA-412</name>
    <dbReference type="NCBI Taxonomy" id="1158610"/>
    <lineage>
        <taxon>Bacteria</taxon>
        <taxon>Bacillati</taxon>
        <taxon>Bacillota</taxon>
        <taxon>Bacilli</taxon>
        <taxon>Lactobacillales</taxon>
        <taxon>Enterococcaceae</taxon>
        <taxon>Enterococcus</taxon>
    </lineage>
</organism>
<dbReference type="Pfam" id="PF13407">
    <property type="entry name" value="Peripla_BP_4"/>
    <property type="match status" value="1"/>
</dbReference>
<evidence type="ECO:0000313" key="6">
    <source>
        <dbReference type="EMBL" id="EOL48790.1"/>
    </source>
</evidence>
<proteinExistence type="inferred from homology"/>
<keyword evidence="3 4" id="KW-0732">Signal</keyword>
<name>R3X421_9ENTE</name>
<dbReference type="STRING" id="154621.RV11_GL003285"/>
<dbReference type="HOGENOM" id="CLU_037628_3_2_9"/>
<dbReference type="InterPro" id="IPR028082">
    <property type="entry name" value="Peripla_BP_I"/>
</dbReference>
<evidence type="ECO:0000256" key="2">
    <source>
        <dbReference type="ARBA" id="ARBA00007639"/>
    </source>
</evidence>
<feature type="signal peptide" evidence="4">
    <location>
        <begin position="1"/>
        <end position="19"/>
    </location>
</feature>
<protein>
    <recommendedName>
        <fullName evidence="5">Periplasmic binding protein domain-containing protein</fullName>
    </recommendedName>
</protein>
<accession>R3X421</accession>
<dbReference type="SUPFAM" id="SSF53822">
    <property type="entry name" value="Periplasmic binding protein-like I"/>
    <property type="match status" value="1"/>
</dbReference>
<evidence type="ECO:0000313" key="7">
    <source>
        <dbReference type="Proteomes" id="UP000013785"/>
    </source>
</evidence>
<dbReference type="PANTHER" id="PTHR46847:SF3">
    <property type="entry name" value="GALACTOFURANOSE-BINDING PROTEIN YTFQ"/>
    <property type="match status" value="1"/>
</dbReference>
<dbReference type="Proteomes" id="UP000013785">
    <property type="component" value="Unassembled WGS sequence"/>
</dbReference>
<evidence type="ECO:0000259" key="5">
    <source>
        <dbReference type="Pfam" id="PF13407"/>
    </source>
</evidence>
<dbReference type="Gene3D" id="3.40.50.2300">
    <property type="match status" value="2"/>
</dbReference>
<dbReference type="PROSITE" id="PS51257">
    <property type="entry name" value="PROKAR_LIPOPROTEIN"/>
    <property type="match status" value="1"/>
</dbReference>
<dbReference type="PATRIC" id="fig|1158610.3.peg.315"/>
<dbReference type="eggNOG" id="COG1879">
    <property type="taxonomic scope" value="Bacteria"/>
</dbReference>
<feature type="domain" description="Periplasmic binding protein" evidence="5">
    <location>
        <begin position="31"/>
        <end position="293"/>
    </location>
</feature>
<gene>
    <name evidence="6" type="ORF">UC3_00341</name>
</gene>
<dbReference type="InterPro" id="IPR025997">
    <property type="entry name" value="SBP_2_dom"/>
</dbReference>
<dbReference type="CDD" id="cd06309">
    <property type="entry name" value="PBP1_galactofuranose_YtfQ-like"/>
    <property type="match status" value="1"/>
</dbReference>
<comment type="similarity">
    <text evidence="2">Belongs to the bacterial solute-binding protein 2 family.</text>
</comment>
<comment type="caution">
    <text evidence="6">The sequence shown here is derived from an EMBL/GenBank/DDBJ whole genome shotgun (WGS) entry which is preliminary data.</text>
</comment>
<evidence type="ECO:0000256" key="1">
    <source>
        <dbReference type="ARBA" id="ARBA00004196"/>
    </source>
</evidence>
<feature type="chain" id="PRO_5039514319" description="Periplasmic binding protein domain-containing protein" evidence="4">
    <location>
        <begin position="20"/>
        <end position="321"/>
    </location>
</feature>
<dbReference type="GO" id="GO:0030313">
    <property type="term" value="C:cell envelope"/>
    <property type="evidence" value="ECO:0007669"/>
    <property type="project" value="UniProtKB-SubCell"/>
</dbReference>
<dbReference type="PANTHER" id="PTHR46847">
    <property type="entry name" value="D-ALLOSE-BINDING PERIPLASMIC PROTEIN-RELATED"/>
    <property type="match status" value="1"/>
</dbReference>
<evidence type="ECO:0000256" key="4">
    <source>
        <dbReference type="SAM" id="SignalP"/>
    </source>
</evidence>
<evidence type="ECO:0000256" key="3">
    <source>
        <dbReference type="ARBA" id="ARBA00022729"/>
    </source>
</evidence>
<sequence>MKKTGVMVLFLLFILAACTKPLEKEEPTIVVGFSQSGTESSWRKRHTESINEELAKENYQVLYKNGFMNQERQIQDIRTFIAYKVDIIVFTPLKEDGWEPVLKEARDAGIPVIITDRNVNVTDSSLYLTHIGPSFKAEGNRAGLYVYNYFKEKDQKTINIFELKGLASTSPTTLRHEGFSEVIQRDSRMKITQTKSGDYIRLKGKEQMTKLIQSGEINKIDVLFSHNDEMTHGALDALKGSDIQPGKELIIITIDAQEDMILKLKSGDVNAVVECNPNAGWYVRNTISRYLKGNTIPEEVYMPETIFSDQSPLKTIPTRNY</sequence>
<dbReference type="GO" id="GO:0030246">
    <property type="term" value="F:carbohydrate binding"/>
    <property type="evidence" value="ECO:0007669"/>
    <property type="project" value="UniProtKB-ARBA"/>
</dbReference>
<dbReference type="EMBL" id="AJAT01000007">
    <property type="protein sequence ID" value="EOL48790.1"/>
    <property type="molecule type" value="Genomic_DNA"/>
</dbReference>
<comment type="subcellular location">
    <subcellularLocation>
        <location evidence="1">Cell envelope</location>
    </subcellularLocation>
</comment>
<reference evidence="6 7" key="1">
    <citation type="submission" date="2013-02" db="EMBL/GenBank/DDBJ databases">
        <title>The Genome Sequence of Enterococcus phoeniculicola BAA-412.</title>
        <authorList>
            <consortium name="The Broad Institute Genome Sequencing Platform"/>
            <consortium name="The Broad Institute Genome Sequencing Center for Infectious Disease"/>
            <person name="Earl A.M."/>
            <person name="Gilmore M.S."/>
            <person name="Lebreton F."/>
            <person name="Walker B."/>
            <person name="Young S.K."/>
            <person name="Zeng Q."/>
            <person name="Gargeya S."/>
            <person name="Fitzgerald M."/>
            <person name="Haas B."/>
            <person name="Abouelleil A."/>
            <person name="Alvarado L."/>
            <person name="Arachchi H.M."/>
            <person name="Berlin A.M."/>
            <person name="Chapman S.B."/>
            <person name="Dewar J."/>
            <person name="Goldberg J."/>
            <person name="Griggs A."/>
            <person name="Gujja S."/>
            <person name="Hansen M."/>
            <person name="Howarth C."/>
            <person name="Imamovic A."/>
            <person name="Larimer J."/>
            <person name="McCowan C."/>
            <person name="Murphy C."/>
            <person name="Neiman D."/>
            <person name="Pearson M."/>
            <person name="Priest M."/>
            <person name="Roberts A."/>
            <person name="Saif S."/>
            <person name="Shea T."/>
            <person name="Sisk P."/>
            <person name="Sykes S."/>
            <person name="Wortman J."/>
            <person name="Nusbaum C."/>
            <person name="Birren B."/>
        </authorList>
    </citation>
    <scope>NUCLEOTIDE SEQUENCE [LARGE SCALE GENOMIC DNA]</scope>
    <source>
        <strain evidence="6 7">ATCC BAA-412</strain>
    </source>
</reference>
<keyword evidence="7" id="KW-1185">Reference proteome</keyword>